<dbReference type="EC" id="3.1.3.7" evidence="8"/>
<protein>
    <submittedName>
        <fullName evidence="8">3'(2'),5'-bisphosphate nucleotidase</fullName>
        <ecNumber evidence="8">3.1.3.7</ecNumber>
    </submittedName>
</protein>
<evidence type="ECO:0000256" key="2">
    <source>
        <dbReference type="ARBA" id="ARBA00022475"/>
    </source>
</evidence>
<dbReference type="InterPro" id="IPR020583">
    <property type="entry name" value="Inositol_monoP_metal-BS"/>
</dbReference>
<evidence type="ECO:0000256" key="4">
    <source>
        <dbReference type="ARBA" id="ARBA00022723"/>
    </source>
</evidence>
<dbReference type="Gene3D" id="3.30.540.10">
    <property type="entry name" value="Fructose-1,6-Bisphosphatase, subunit A, domain 1"/>
    <property type="match status" value="1"/>
</dbReference>
<dbReference type="Pfam" id="PF00459">
    <property type="entry name" value="Inositol_P"/>
    <property type="match status" value="1"/>
</dbReference>
<evidence type="ECO:0000256" key="1">
    <source>
        <dbReference type="ARBA" id="ARBA00005289"/>
    </source>
</evidence>
<dbReference type="SUPFAM" id="SSF56655">
    <property type="entry name" value="Carbohydrate phosphatase"/>
    <property type="match status" value="1"/>
</dbReference>
<dbReference type="InterPro" id="IPR006240">
    <property type="entry name" value="CysQ"/>
</dbReference>
<dbReference type="GO" id="GO:0007165">
    <property type="term" value="P:signal transduction"/>
    <property type="evidence" value="ECO:0007669"/>
    <property type="project" value="TreeGrafter"/>
</dbReference>
<dbReference type="InterPro" id="IPR000760">
    <property type="entry name" value="Inositol_monophosphatase-like"/>
</dbReference>
<dbReference type="GO" id="GO:0000287">
    <property type="term" value="F:magnesium ion binding"/>
    <property type="evidence" value="ECO:0007669"/>
    <property type="project" value="InterPro"/>
</dbReference>
<evidence type="ECO:0000313" key="8">
    <source>
        <dbReference type="EMBL" id="SFV68175.1"/>
    </source>
</evidence>
<dbReference type="Gene3D" id="3.40.190.80">
    <property type="match status" value="1"/>
</dbReference>
<dbReference type="GO" id="GO:0006020">
    <property type="term" value="P:inositol metabolic process"/>
    <property type="evidence" value="ECO:0007669"/>
    <property type="project" value="TreeGrafter"/>
</dbReference>
<dbReference type="PRINTS" id="PR00377">
    <property type="entry name" value="IMPHPHTASES"/>
</dbReference>
<evidence type="ECO:0000256" key="6">
    <source>
        <dbReference type="ARBA" id="ARBA00022842"/>
    </source>
</evidence>
<dbReference type="PANTHER" id="PTHR20854">
    <property type="entry name" value="INOSITOL MONOPHOSPHATASE"/>
    <property type="match status" value="1"/>
</dbReference>
<evidence type="ECO:0000256" key="7">
    <source>
        <dbReference type="ARBA" id="ARBA00023136"/>
    </source>
</evidence>
<dbReference type="PROSITE" id="PS00630">
    <property type="entry name" value="IMP_2"/>
    <property type="match status" value="1"/>
</dbReference>
<gene>
    <name evidence="8" type="ORF">MNB_SUP05-5-987</name>
</gene>
<dbReference type="CDD" id="cd01638">
    <property type="entry name" value="CysQ"/>
    <property type="match status" value="1"/>
</dbReference>
<dbReference type="AlphaFoldDB" id="A0A1W1CR34"/>
<comment type="similarity">
    <text evidence="1">Belongs to the inositol monophosphatase superfamily. CysQ family.</text>
</comment>
<keyword evidence="6" id="KW-0460">Magnesium</keyword>
<dbReference type="GO" id="GO:0008441">
    <property type="term" value="F:3'(2'),5'-bisphosphate nucleotidase activity"/>
    <property type="evidence" value="ECO:0007669"/>
    <property type="project" value="UniProtKB-EC"/>
</dbReference>
<name>A0A1W1CR34_9ZZZZ</name>
<evidence type="ECO:0000256" key="3">
    <source>
        <dbReference type="ARBA" id="ARBA00022519"/>
    </source>
</evidence>
<sequence>MIEELLLLSEKVGKKILTFYKQEFEVQQKENNTPITIADKEAHKLLSEGLQKITPKLPILSEEGELVDFEIRKNWQQYWLIDPLDGTRDFINKTGDFVVSIALIKNNKPILGVIYSPVLKTHYFATKNKGAFKKINNITQKIQTNENIQQEFKVVVGRYSNKSKKLNNFLDERLVKYNFFEVGSALKFCLIAEGKYDFYPKLGPCSEWDSAAGICILEEAGGLVIDENNQPLRYNIKEDTKSPIFFAGSRQFFKQSKF</sequence>
<keyword evidence="2" id="KW-1003">Cell membrane</keyword>
<dbReference type="GO" id="GO:0006790">
    <property type="term" value="P:sulfur compound metabolic process"/>
    <property type="evidence" value="ECO:0007669"/>
    <property type="project" value="InterPro"/>
</dbReference>
<dbReference type="InterPro" id="IPR020550">
    <property type="entry name" value="Inositol_monophosphatase_CS"/>
</dbReference>
<dbReference type="GO" id="GO:0008934">
    <property type="term" value="F:inositol monophosphate 1-phosphatase activity"/>
    <property type="evidence" value="ECO:0007669"/>
    <property type="project" value="TreeGrafter"/>
</dbReference>
<keyword evidence="7" id="KW-0472">Membrane</keyword>
<keyword evidence="4" id="KW-0479">Metal-binding</keyword>
<dbReference type="PANTHER" id="PTHR20854:SF4">
    <property type="entry name" value="INOSITOL-1-MONOPHOSPHATASE-RELATED"/>
    <property type="match status" value="1"/>
</dbReference>
<reference evidence="8" key="1">
    <citation type="submission" date="2016-10" db="EMBL/GenBank/DDBJ databases">
        <authorList>
            <person name="de Groot N.N."/>
        </authorList>
    </citation>
    <scope>NUCLEOTIDE SEQUENCE</scope>
</reference>
<dbReference type="HAMAP" id="MF_02095">
    <property type="entry name" value="CysQ"/>
    <property type="match status" value="1"/>
</dbReference>
<keyword evidence="5 8" id="KW-0378">Hydrolase</keyword>
<dbReference type="GO" id="GO:0046854">
    <property type="term" value="P:phosphatidylinositol phosphate biosynthetic process"/>
    <property type="evidence" value="ECO:0007669"/>
    <property type="project" value="InterPro"/>
</dbReference>
<evidence type="ECO:0000256" key="5">
    <source>
        <dbReference type="ARBA" id="ARBA00022801"/>
    </source>
</evidence>
<accession>A0A1W1CR34</accession>
<dbReference type="EMBL" id="FPHJ01000061">
    <property type="protein sequence ID" value="SFV68175.1"/>
    <property type="molecule type" value="Genomic_DNA"/>
</dbReference>
<dbReference type="PROSITE" id="PS00629">
    <property type="entry name" value="IMP_1"/>
    <property type="match status" value="1"/>
</dbReference>
<organism evidence="8">
    <name type="scientific">hydrothermal vent metagenome</name>
    <dbReference type="NCBI Taxonomy" id="652676"/>
    <lineage>
        <taxon>unclassified sequences</taxon>
        <taxon>metagenomes</taxon>
        <taxon>ecological metagenomes</taxon>
    </lineage>
</organism>
<dbReference type="NCBIfam" id="TIGR01331">
    <property type="entry name" value="bisphos_cysQ"/>
    <property type="match status" value="1"/>
</dbReference>
<proteinExistence type="inferred from homology"/>
<keyword evidence="3" id="KW-0997">Cell inner membrane</keyword>